<organism evidence="1 2">
    <name type="scientific">Allacma fusca</name>
    <dbReference type="NCBI Taxonomy" id="39272"/>
    <lineage>
        <taxon>Eukaryota</taxon>
        <taxon>Metazoa</taxon>
        <taxon>Ecdysozoa</taxon>
        <taxon>Arthropoda</taxon>
        <taxon>Hexapoda</taxon>
        <taxon>Collembola</taxon>
        <taxon>Symphypleona</taxon>
        <taxon>Sminthuridae</taxon>
        <taxon>Allacma</taxon>
    </lineage>
</organism>
<reference evidence="1" key="1">
    <citation type="submission" date="2021-06" db="EMBL/GenBank/DDBJ databases">
        <authorList>
            <person name="Hodson N. C."/>
            <person name="Mongue J. A."/>
            <person name="Jaron S. K."/>
        </authorList>
    </citation>
    <scope>NUCLEOTIDE SEQUENCE</scope>
</reference>
<sequence length="15" mass="1664">ERLLTCSSDISKAKI</sequence>
<dbReference type="EMBL" id="CAJVCH010570707">
    <property type="protein sequence ID" value="CAG7835646.1"/>
    <property type="molecule type" value="Genomic_DNA"/>
</dbReference>
<accession>A0A8J2LQJ0</accession>
<evidence type="ECO:0000313" key="2">
    <source>
        <dbReference type="Proteomes" id="UP000708208"/>
    </source>
</evidence>
<comment type="caution">
    <text evidence="1">The sequence shown here is derived from an EMBL/GenBank/DDBJ whole genome shotgun (WGS) entry which is preliminary data.</text>
</comment>
<dbReference type="Proteomes" id="UP000708208">
    <property type="component" value="Unassembled WGS sequence"/>
</dbReference>
<feature type="non-terminal residue" evidence="1">
    <location>
        <position position="1"/>
    </location>
</feature>
<proteinExistence type="predicted"/>
<gene>
    <name evidence="1" type="ORF">AFUS01_LOCUS44988</name>
</gene>
<evidence type="ECO:0000313" key="1">
    <source>
        <dbReference type="EMBL" id="CAG7835646.1"/>
    </source>
</evidence>
<protein>
    <submittedName>
        <fullName evidence="1">Uncharacterized protein</fullName>
    </submittedName>
</protein>
<keyword evidence="2" id="KW-1185">Reference proteome</keyword>
<name>A0A8J2LQJ0_9HEXA</name>